<organism evidence="8 9">
    <name type="scientific">Polyangium fumosum</name>
    <dbReference type="NCBI Taxonomy" id="889272"/>
    <lineage>
        <taxon>Bacteria</taxon>
        <taxon>Pseudomonadati</taxon>
        <taxon>Myxococcota</taxon>
        <taxon>Polyangia</taxon>
        <taxon>Polyangiales</taxon>
        <taxon>Polyangiaceae</taxon>
        <taxon>Polyangium</taxon>
    </lineage>
</organism>
<dbReference type="GO" id="GO:0016987">
    <property type="term" value="F:sigma factor activity"/>
    <property type="evidence" value="ECO:0007669"/>
    <property type="project" value="UniProtKB-KW"/>
</dbReference>
<feature type="domain" description="RNA polymerase sigma-70 region 2" evidence="6">
    <location>
        <begin position="38"/>
        <end position="105"/>
    </location>
</feature>
<keyword evidence="2" id="KW-0805">Transcription regulation</keyword>
<comment type="caution">
    <text evidence="8">The sequence shown here is derived from an EMBL/GenBank/DDBJ whole genome shotgun (WGS) entry which is preliminary data.</text>
</comment>
<dbReference type="NCBIfam" id="TIGR02937">
    <property type="entry name" value="sigma70-ECF"/>
    <property type="match status" value="1"/>
</dbReference>
<dbReference type="OrthoDB" id="5513261at2"/>
<gene>
    <name evidence="8" type="ORF">E8A74_40035</name>
</gene>
<dbReference type="AlphaFoldDB" id="A0A4U1IWC4"/>
<dbReference type="InterPro" id="IPR007627">
    <property type="entry name" value="RNA_pol_sigma70_r2"/>
</dbReference>
<reference evidence="8 9" key="1">
    <citation type="submission" date="2019-04" db="EMBL/GenBank/DDBJ databases">
        <authorList>
            <person name="Li Y."/>
            <person name="Wang J."/>
        </authorList>
    </citation>
    <scope>NUCLEOTIDE SEQUENCE [LARGE SCALE GENOMIC DNA]</scope>
    <source>
        <strain evidence="8 9">DSM 14668</strain>
    </source>
</reference>
<dbReference type="GO" id="GO:0006352">
    <property type="term" value="P:DNA-templated transcription initiation"/>
    <property type="evidence" value="ECO:0007669"/>
    <property type="project" value="InterPro"/>
</dbReference>
<dbReference type="InterPro" id="IPR013324">
    <property type="entry name" value="RNA_pol_sigma_r3/r4-like"/>
</dbReference>
<dbReference type="SUPFAM" id="SSF88659">
    <property type="entry name" value="Sigma3 and sigma4 domains of RNA polymerase sigma factors"/>
    <property type="match status" value="1"/>
</dbReference>
<evidence type="ECO:0000259" key="6">
    <source>
        <dbReference type="Pfam" id="PF04542"/>
    </source>
</evidence>
<accession>A0A4U1IWC4</accession>
<comment type="similarity">
    <text evidence="1">Belongs to the sigma-70 factor family. ECF subfamily.</text>
</comment>
<dbReference type="GO" id="GO:0003677">
    <property type="term" value="F:DNA binding"/>
    <property type="evidence" value="ECO:0007669"/>
    <property type="project" value="UniProtKB-KW"/>
</dbReference>
<dbReference type="PANTHER" id="PTHR43133:SF52">
    <property type="entry name" value="ECF RNA POLYMERASE SIGMA FACTOR SIGL"/>
    <property type="match status" value="1"/>
</dbReference>
<dbReference type="InterPro" id="IPR014284">
    <property type="entry name" value="RNA_pol_sigma-70_dom"/>
</dbReference>
<evidence type="ECO:0000256" key="3">
    <source>
        <dbReference type="ARBA" id="ARBA00023082"/>
    </source>
</evidence>
<evidence type="ECO:0000313" key="8">
    <source>
        <dbReference type="EMBL" id="TKC98848.1"/>
    </source>
</evidence>
<dbReference type="CDD" id="cd06171">
    <property type="entry name" value="Sigma70_r4"/>
    <property type="match status" value="1"/>
</dbReference>
<dbReference type="Gene3D" id="1.10.1740.10">
    <property type="match status" value="1"/>
</dbReference>
<evidence type="ECO:0000256" key="2">
    <source>
        <dbReference type="ARBA" id="ARBA00023015"/>
    </source>
</evidence>
<sequence length="201" mass="22840">MGEHLMRLFPWPWADPDDRHRALLARAQAGDREAFRALYQDLYDPVSRFVGRRVRRREDAEDLVGRVFHKLLEHLGDVDLRRGSVRMYVLSMARNAVIDHARARREGTPIDDVAPILADDRGTPLDSLVQKERVRALRAAVAALPDHVQELLALRYGDGLEHAEIAALLGESTAAVKQRLSRAQRSLREVLQEGEVVDVRF</sequence>
<dbReference type="InterPro" id="IPR013249">
    <property type="entry name" value="RNA_pol_sigma70_r4_t2"/>
</dbReference>
<dbReference type="Gene3D" id="1.10.10.10">
    <property type="entry name" value="Winged helix-like DNA-binding domain superfamily/Winged helix DNA-binding domain"/>
    <property type="match status" value="1"/>
</dbReference>
<dbReference type="InterPro" id="IPR036388">
    <property type="entry name" value="WH-like_DNA-bd_sf"/>
</dbReference>
<name>A0A4U1IWC4_9BACT</name>
<proteinExistence type="inferred from homology"/>
<keyword evidence="4" id="KW-0238">DNA-binding</keyword>
<feature type="domain" description="RNA polymerase sigma factor 70 region 4 type 2" evidence="7">
    <location>
        <begin position="135"/>
        <end position="183"/>
    </location>
</feature>
<evidence type="ECO:0000256" key="1">
    <source>
        <dbReference type="ARBA" id="ARBA00010641"/>
    </source>
</evidence>
<keyword evidence="9" id="KW-1185">Reference proteome</keyword>
<evidence type="ECO:0000259" key="7">
    <source>
        <dbReference type="Pfam" id="PF08281"/>
    </source>
</evidence>
<dbReference type="InterPro" id="IPR013325">
    <property type="entry name" value="RNA_pol_sigma_r2"/>
</dbReference>
<dbReference type="Pfam" id="PF04542">
    <property type="entry name" value="Sigma70_r2"/>
    <property type="match status" value="1"/>
</dbReference>
<dbReference type="PANTHER" id="PTHR43133">
    <property type="entry name" value="RNA POLYMERASE ECF-TYPE SIGMA FACTO"/>
    <property type="match status" value="1"/>
</dbReference>
<dbReference type="Pfam" id="PF08281">
    <property type="entry name" value="Sigma70_r4_2"/>
    <property type="match status" value="1"/>
</dbReference>
<keyword evidence="5" id="KW-0804">Transcription</keyword>
<keyword evidence="3" id="KW-0731">Sigma factor</keyword>
<dbReference type="EMBL" id="SSMQ01000063">
    <property type="protein sequence ID" value="TKC98848.1"/>
    <property type="molecule type" value="Genomic_DNA"/>
</dbReference>
<dbReference type="InterPro" id="IPR039425">
    <property type="entry name" value="RNA_pol_sigma-70-like"/>
</dbReference>
<evidence type="ECO:0000256" key="5">
    <source>
        <dbReference type="ARBA" id="ARBA00023163"/>
    </source>
</evidence>
<dbReference type="SUPFAM" id="SSF88946">
    <property type="entry name" value="Sigma2 domain of RNA polymerase sigma factors"/>
    <property type="match status" value="1"/>
</dbReference>
<evidence type="ECO:0000313" key="9">
    <source>
        <dbReference type="Proteomes" id="UP000309215"/>
    </source>
</evidence>
<evidence type="ECO:0000256" key="4">
    <source>
        <dbReference type="ARBA" id="ARBA00023125"/>
    </source>
</evidence>
<dbReference type="Proteomes" id="UP000309215">
    <property type="component" value="Unassembled WGS sequence"/>
</dbReference>
<protein>
    <submittedName>
        <fullName evidence="8">Sigma-70 family RNA polymerase sigma factor</fullName>
    </submittedName>
</protein>